<evidence type="ECO:0000313" key="2">
    <source>
        <dbReference type="EMBL" id="MDQ0395119.1"/>
    </source>
</evidence>
<dbReference type="Pfam" id="PF07883">
    <property type="entry name" value="Cupin_2"/>
    <property type="match status" value="1"/>
</dbReference>
<dbReference type="PANTHER" id="PTHR43698">
    <property type="entry name" value="RIBD C-TERMINAL DOMAIN CONTAINING PROTEIN"/>
    <property type="match status" value="1"/>
</dbReference>
<dbReference type="EMBL" id="JAUSVK010000001">
    <property type="protein sequence ID" value="MDQ0395119.1"/>
    <property type="molecule type" value="Genomic_DNA"/>
</dbReference>
<feature type="domain" description="Cupin type-2" evidence="1">
    <location>
        <begin position="57"/>
        <end position="124"/>
    </location>
</feature>
<dbReference type="PANTHER" id="PTHR43698:SF1">
    <property type="entry name" value="BLL4564 PROTEIN"/>
    <property type="match status" value="1"/>
</dbReference>
<dbReference type="InterPro" id="IPR013096">
    <property type="entry name" value="Cupin_2"/>
</dbReference>
<protein>
    <submittedName>
        <fullName evidence="2">Quercetin dioxygenase-like cupin family protein</fullName>
    </submittedName>
</protein>
<dbReference type="CDD" id="cd02233">
    <property type="entry name" value="cupin_HNL-like"/>
    <property type="match status" value="1"/>
</dbReference>
<dbReference type="Gene3D" id="2.60.120.10">
    <property type="entry name" value="Jelly Rolls"/>
    <property type="match status" value="1"/>
</dbReference>
<dbReference type="RefSeq" id="WP_307433460.1">
    <property type="nucleotide sequence ID" value="NZ_JAUSVK010000001.1"/>
</dbReference>
<gene>
    <name evidence="2" type="ORF">J3R73_004911</name>
</gene>
<dbReference type="InterPro" id="IPR014710">
    <property type="entry name" value="RmlC-like_jellyroll"/>
</dbReference>
<dbReference type="Proteomes" id="UP001237448">
    <property type="component" value="Unassembled WGS sequence"/>
</dbReference>
<evidence type="ECO:0000313" key="3">
    <source>
        <dbReference type="Proteomes" id="UP001237448"/>
    </source>
</evidence>
<sequence length="141" mass="14913">MTDPAIMPVPPGLPVEMTVLRAGRSVARSPDGIASGTFRVETLLSGTKDGEPTALRATFDPGVRTHWHSHPRGQMLFALSGAGLAQRRGGDVVELRAGDTVWFPPNEAHWHGAAADSPFSYLSIQAIEHGTAVHWLGAVGA</sequence>
<dbReference type="InterPro" id="IPR011051">
    <property type="entry name" value="RmlC_Cupin_sf"/>
</dbReference>
<dbReference type="SUPFAM" id="SSF51182">
    <property type="entry name" value="RmlC-like cupins"/>
    <property type="match status" value="1"/>
</dbReference>
<name>A0ABU0FKJ2_9HYPH</name>
<comment type="caution">
    <text evidence="2">The sequence shown here is derived from an EMBL/GenBank/DDBJ whole genome shotgun (WGS) entry which is preliminary data.</text>
</comment>
<dbReference type="InterPro" id="IPR047263">
    <property type="entry name" value="HNL-like_cupin"/>
</dbReference>
<proteinExistence type="predicted"/>
<evidence type="ECO:0000259" key="1">
    <source>
        <dbReference type="Pfam" id="PF07883"/>
    </source>
</evidence>
<organism evidence="2 3">
    <name type="scientific">Labrys monachus</name>
    <dbReference type="NCBI Taxonomy" id="217067"/>
    <lineage>
        <taxon>Bacteria</taxon>
        <taxon>Pseudomonadati</taxon>
        <taxon>Pseudomonadota</taxon>
        <taxon>Alphaproteobacteria</taxon>
        <taxon>Hyphomicrobiales</taxon>
        <taxon>Xanthobacteraceae</taxon>
        <taxon>Labrys</taxon>
    </lineage>
</organism>
<keyword evidence="3" id="KW-1185">Reference proteome</keyword>
<accession>A0ABU0FKJ2</accession>
<reference evidence="2 3" key="1">
    <citation type="submission" date="2023-07" db="EMBL/GenBank/DDBJ databases">
        <title>Genomic Encyclopedia of Type Strains, Phase IV (KMG-IV): sequencing the most valuable type-strain genomes for metagenomic binning, comparative biology and taxonomic classification.</title>
        <authorList>
            <person name="Goeker M."/>
        </authorList>
    </citation>
    <scope>NUCLEOTIDE SEQUENCE [LARGE SCALE GENOMIC DNA]</scope>
    <source>
        <strain evidence="2 3">DSM 5896</strain>
    </source>
</reference>